<accession>A0A934UIJ9</accession>
<evidence type="ECO:0000259" key="1">
    <source>
        <dbReference type="Pfam" id="PF08818"/>
    </source>
</evidence>
<dbReference type="Proteomes" id="UP000609172">
    <property type="component" value="Unassembled WGS sequence"/>
</dbReference>
<evidence type="ECO:0000313" key="2">
    <source>
        <dbReference type="EMBL" id="MBK0368460.1"/>
    </source>
</evidence>
<evidence type="ECO:0000313" key="3">
    <source>
        <dbReference type="Proteomes" id="UP000609172"/>
    </source>
</evidence>
<reference evidence="2" key="1">
    <citation type="submission" date="2020-12" db="EMBL/GenBank/DDBJ databases">
        <title>Bacterial novel species Flavobacterium sp. SE-1-e isolated from soil.</title>
        <authorList>
            <person name="Jung H.-Y."/>
        </authorList>
    </citation>
    <scope>NUCLEOTIDE SEQUENCE</scope>
    <source>
        <strain evidence="2">SE-1-e</strain>
    </source>
</reference>
<dbReference type="SUPFAM" id="SSF159888">
    <property type="entry name" value="YdhG-like"/>
    <property type="match status" value="1"/>
</dbReference>
<comment type="caution">
    <text evidence="2">The sequence shown here is derived from an EMBL/GenBank/DDBJ whole genome shotgun (WGS) entry which is preliminary data.</text>
</comment>
<dbReference type="Gene3D" id="3.90.1150.200">
    <property type="match status" value="1"/>
</dbReference>
<dbReference type="RefSeq" id="WP_200104388.1">
    <property type="nucleotide sequence ID" value="NZ_JAEHFV010000001.1"/>
</dbReference>
<feature type="domain" description="YdhG-like" evidence="1">
    <location>
        <begin position="19"/>
        <end position="135"/>
    </location>
</feature>
<proteinExistence type="predicted"/>
<sequence>MKYNATSVSEYIAQIPEDKKESVIQLRKVILDYIPKGFKEELSYGMIGYVVPHELYPDGYHCNPKLPLPFVSLAAQKNFISLYHMGLYTDSELLNWFSAEYPKHSPYKLDMGKCCVRFKKPEAIPFELIQQLIQKISPEEYIEIYKRMIKKT</sequence>
<organism evidence="2 3">
    <name type="scientific">Flavobacterium agrisoli</name>
    <dbReference type="NCBI Taxonomy" id="2793066"/>
    <lineage>
        <taxon>Bacteria</taxon>
        <taxon>Pseudomonadati</taxon>
        <taxon>Bacteroidota</taxon>
        <taxon>Flavobacteriia</taxon>
        <taxon>Flavobacteriales</taxon>
        <taxon>Flavobacteriaceae</taxon>
        <taxon>Flavobacterium</taxon>
    </lineage>
</organism>
<protein>
    <submittedName>
        <fullName evidence="2">DUF1801 domain-containing protein</fullName>
    </submittedName>
</protein>
<dbReference type="Pfam" id="PF08818">
    <property type="entry name" value="DUF1801"/>
    <property type="match status" value="1"/>
</dbReference>
<dbReference type="InterPro" id="IPR014922">
    <property type="entry name" value="YdhG-like"/>
</dbReference>
<dbReference type="EMBL" id="JAEHFV010000001">
    <property type="protein sequence ID" value="MBK0368460.1"/>
    <property type="molecule type" value="Genomic_DNA"/>
</dbReference>
<name>A0A934UIJ9_9FLAO</name>
<dbReference type="AlphaFoldDB" id="A0A934UIJ9"/>
<gene>
    <name evidence="2" type="ORF">I5M07_01320</name>
</gene>
<keyword evidence="3" id="KW-1185">Reference proteome</keyword>